<dbReference type="SUPFAM" id="SSF54593">
    <property type="entry name" value="Glyoxalase/Bleomycin resistance protein/Dihydroxybiphenyl dioxygenase"/>
    <property type="match status" value="2"/>
</dbReference>
<dbReference type="Proteomes" id="UP000199258">
    <property type="component" value="Unassembled WGS sequence"/>
</dbReference>
<dbReference type="EMBL" id="FNDT01000010">
    <property type="protein sequence ID" value="SDI37468.1"/>
    <property type="molecule type" value="Genomic_DNA"/>
</dbReference>
<dbReference type="InterPro" id="IPR052164">
    <property type="entry name" value="Anthracycline_SecMetBiosynth"/>
</dbReference>
<feature type="domain" description="VOC" evidence="1">
    <location>
        <begin position="139"/>
        <end position="255"/>
    </location>
</feature>
<dbReference type="InterPro" id="IPR037523">
    <property type="entry name" value="VOC_core"/>
</dbReference>
<dbReference type="OrthoDB" id="9793039at2"/>
<dbReference type="PANTHER" id="PTHR33993">
    <property type="entry name" value="GLYOXALASE-RELATED"/>
    <property type="match status" value="1"/>
</dbReference>
<dbReference type="InterPro" id="IPR029068">
    <property type="entry name" value="Glyas_Bleomycin-R_OHBP_Dase"/>
</dbReference>
<accession>A0A1G8K221</accession>
<dbReference type="RefSeq" id="WP_090586885.1">
    <property type="nucleotide sequence ID" value="NZ_FNDT01000010.1"/>
</dbReference>
<feature type="domain" description="VOC" evidence="1">
    <location>
        <begin position="11"/>
        <end position="125"/>
    </location>
</feature>
<name>A0A1G8K221_9MICC</name>
<dbReference type="Pfam" id="PF00903">
    <property type="entry name" value="Glyoxalase"/>
    <property type="match status" value="1"/>
</dbReference>
<protein>
    <recommendedName>
        <fullName evidence="1">VOC domain-containing protein</fullName>
    </recommendedName>
</protein>
<dbReference type="PROSITE" id="PS51819">
    <property type="entry name" value="VOC"/>
    <property type="match status" value="2"/>
</dbReference>
<sequence length="255" mass="27134">MPSRESFRDGLPCWIDLTSSDTAGAARFYSALLGWEAEDLGADYGHYTLFLREGRAVGGLIGNSEGSGFPDGWVTYFAAADVSVLTELATLSGAEVLVAPFAVSDQGSVAHLADPSGATFGLWQGNKLRGFGVHGEPGAAVWHELVTRQYRQCIDFYTRVFQWEPQSEADTEDFRYTTALLDGEQHAGIMDGATFLPEGTPSAWGVYFGVADADDAAARVAELGGTVTVEPQDSPYGRVCTATDPTGAAFRLIAG</sequence>
<evidence type="ECO:0000313" key="3">
    <source>
        <dbReference type="Proteomes" id="UP000199258"/>
    </source>
</evidence>
<dbReference type="Gene3D" id="3.10.180.10">
    <property type="entry name" value="2,3-Dihydroxybiphenyl 1,2-Dioxygenase, domain 1"/>
    <property type="match status" value="2"/>
</dbReference>
<gene>
    <name evidence="2" type="ORF">SAMN04488693_11041</name>
</gene>
<evidence type="ECO:0000259" key="1">
    <source>
        <dbReference type="PROSITE" id="PS51819"/>
    </source>
</evidence>
<dbReference type="STRING" id="335973.SAMN04488693_11041"/>
<reference evidence="2 3" key="1">
    <citation type="submission" date="2016-10" db="EMBL/GenBank/DDBJ databases">
        <authorList>
            <person name="de Groot N.N."/>
        </authorList>
    </citation>
    <scope>NUCLEOTIDE SEQUENCE [LARGE SCALE GENOMIC DNA]</scope>
    <source>
        <strain evidence="2 3">NP_1H</strain>
    </source>
</reference>
<dbReference type="PANTHER" id="PTHR33993:SF10">
    <property type="entry name" value="CONSERVED PROTEIN"/>
    <property type="match status" value="1"/>
</dbReference>
<dbReference type="AlphaFoldDB" id="A0A1G8K221"/>
<keyword evidence="3" id="KW-1185">Reference proteome</keyword>
<proteinExistence type="predicted"/>
<dbReference type="CDD" id="cd07247">
    <property type="entry name" value="SgaA_N_like"/>
    <property type="match status" value="2"/>
</dbReference>
<dbReference type="InterPro" id="IPR004360">
    <property type="entry name" value="Glyas_Fos-R_dOase_dom"/>
</dbReference>
<organism evidence="2 3">
    <name type="scientific">Arthrobacter subterraneus</name>
    <dbReference type="NCBI Taxonomy" id="335973"/>
    <lineage>
        <taxon>Bacteria</taxon>
        <taxon>Bacillati</taxon>
        <taxon>Actinomycetota</taxon>
        <taxon>Actinomycetes</taxon>
        <taxon>Micrococcales</taxon>
        <taxon>Micrococcaceae</taxon>
        <taxon>Arthrobacter</taxon>
    </lineage>
</organism>
<evidence type="ECO:0000313" key="2">
    <source>
        <dbReference type="EMBL" id="SDI37468.1"/>
    </source>
</evidence>